<dbReference type="SUPFAM" id="SSF53474">
    <property type="entry name" value="alpha/beta-Hydrolases"/>
    <property type="match status" value="1"/>
</dbReference>
<evidence type="ECO:0000313" key="2">
    <source>
        <dbReference type="EMBL" id="MEB4798200.1"/>
    </source>
</evidence>
<dbReference type="InterPro" id="IPR000073">
    <property type="entry name" value="AB_hydrolase_1"/>
</dbReference>
<dbReference type="InterPro" id="IPR029058">
    <property type="entry name" value="AB_hydrolase_fold"/>
</dbReference>
<dbReference type="EMBL" id="JAROBY010000069">
    <property type="protein sequence ID" value="MEB4798200.1"/>
    <property type="molecule type" value="Genomic_DNA"/>
</dbReference>
<dbReference type="GO" id="GO:0016787">
    <property type="term" value="F:hydrolase activity"/>
    <property type="evidence" value="ECO:0007669"/>
    <property type="project" value="UniProtKB-KW"/>
</dbReference>
<dbReference type="Pfam" id="PF12146">
    <property type="entry name" value="Hydrolase_4"/>
    <property type="match status" value="1"/>
</dbReference>
<dbReference type="Proteomes" id="UP001355653">
    <property type="component" value="Unassembled WGS sequence"/>
</dbReference>
<dbReference type="Gene3D" id="3.40.50.1820">
    <property type="entry name" value="alpha/beta hydrolase"/>
    <property type="match status" value="1"/>
</dbReference>
<keyword evidence="3" id="KW-1185">Reference proteome</keyword>
<evidence type="ECO:0000259" key="1">
    <source>
        <dbReference type="Pfam" id="PF12146"/>
    </source>
</evidence>
<comment type="caution">
    <text evidence="2">The sequence shown here is derived from an EMBL/GenBank/DDBJ whole genome shotgun (WGS) entry which is preliminary data.</text>
</comment>
<reference evidence="2 3" key="1">
    <citation type="submission" date="2023-03" db="EMBL/GenBank/DDBJ databases">
        <title>Bacillus Genome Sequencing.</title>
        <authorList>
            <person name="Dunlap C."/>
        </authorList>
    </citation>
    <scope>NUCLEOTIDE SEQUENCE [LARGE SCALE GENOMIC DNA]</scope>
    <source>
        <strain evidence="2 3">NRS-1351</strain>
    </source>
</reference>
<dbReference type="InterPro" id="IPR022742">
    <property type="entry name" value="Hydrolase_4"/>
</dbReference>
<keyword evidence="2" id="KW-0378">Hydrolase</keyword>
<organism evidence="2 3">
    <name type="scientific">Paenibacillus chondroitinus</name>
    <dbReference type="NCBI Taxonomy" id="59842"/>
    <lineage>
        <taxon>Bacteria</taxon>
        <taxon>Bacillati</taxon>
        <taxon>Bacillota</taxon>
        <taxon>Bacilli</taxon>
        <taxon>Bacillales</taxon>
        <taxon>Paenibacillaceae</taxon>
        <taxon>Paenibacillus</taxon>
    </lineage>
</organism>
<evidence type="ECO:0000313" key="3">
    <source>
        <dbReference type="Proteomes" id="UP001355653"/>
    </source>
</evidence>
<proteinExistence type="predicted"/>
<protein>
    <submittedName>
        <fullName evidence="2">Alpha/beta fold hydrolase</fullName>
    </submittedName>
</protein>
<feature type="domain" description="Serine aminopeptidase S33" evidence="1">
    <location>
        <begin position="49"/>
        <end position="273"/>
    </location>
</feature>
<gene>
    <name evidence="2" type="ORF">P5G65_30270</name>
</gene>
<dbReference type="RefSeq" id="WP_164819754.1">
    <property type="nucleotide sequence ID" value="NZ_JAROBY010000069.1"/>
</dbReference>
<dbReference type="InterPro" id="IPR051044">
    <property type="entry name" value="MAG_DAG_Lipase"/>
</dbReference>
<dbReference type="PRINTS" id="PR00111">
    <property type="entry name" value="ABHYDROLASE"/>
</dbReference>
<dbReference type="PANTHER" id="PTHR11614">
    <property type="entry name" value="PHOSPHOLIPASE-RELATED"/>
    <property type="match status" value="1"/>
</dbReference>
<accession>A0ABU6DLK4</accession>
<name>A0ABU6DLK4_9BACL</name>
<sequence length="304" mass="34288">MCHGITSLNDQILHLECCSNMTSYTTDFRTFTARDGAKLPYRHFEGPSDIVLIFLHGITEPSLYLREFGQYISEHNLATVILPDLRGYGENPLRRGDIDYIGQLDDDIEDLFHHIQSRYPDATIIFGGHSAGGATALRQTIRPIHASIHAYLLISSALSANSPLARKDGNNNESTVSIPKYALLMGLNTIGITRFNHTVVYRRLTPQDKLHGTETCQLSYRLALSRMLDNKYENYLRQLNPSTFVLVGEEDEVFDAHAYEPLYSKYTPAKVRILAGHNHDRIVKSKEALTIVGEWLQAIRANKA</sequence>